<organism evidence="2 3">
    <name type="scientific">Fictibacillus enclensis</name>
    <dbReference type="NCBI Taxonomy" id="1017270"/>
    <lineage>
        <taxon>Bacteria</taxon>
        <taxon>Bacillati</taxon>
        <taxon>Bacillota</taxon>
        <taxon>Bacilli</taxon>
        <taxon>Bacillales</taxon>
        <taxon>Fictibacillaceae</taxon>
        <taxon>Fictibacillus</taxon>
    </lineage>
</organism>
<dbReference type="Proteomes" id="UP000054099">
    <property type="component" value="Unassembled WGS sequence"/>
</dbReference>
<keyword evidence="3" id="KW-1185">Reference proteome</keyword>
<evidence type="ECO:0000259" key="1">
    <source>
        <dbReference type="Pfam" id="PF10057"/>
    </source>
</evidence>
<feature type="domain" description="Na+-translocating membrane potential-generating system MpsC" evidence="1">
    <location>
        <begin position="145"/>
        <end position="227"/>
    </location>
</feature>
<dbReference type="InterPro" id="IPR018745">
    <property type="entry name" value="MpsC"/>
</dbReference>
<comment type="caution">
    <text evidence="2">The sequence shown here is derived from an EMBL/GenBank/DDBJ whole genome shotgun (WGS) entry which is preliminary data.</text>
</comment>
<accession>A0A0V8J534</accession>
<dbReference type="RefSeq" id="WP_061973806.1">
    <property type="nucleotide sequence ID" value="NZ_FMAV01000003.1"/>
</dbReference>
<protein>
    <recommendedName>
        <fullName evidence="1">Na+-translocating membrane potential-generating system MpsC domain-containing protein</fullName>
    </recommendedName>
</protein>
<evidence type="ECO:0000313" key="2">
    <source>
        <dbReference type="EMBL" id="KSU81976.1"/>
    </source>
</evidence>
<dbReference type="Pfam" id="PF10057">
    <property type="entry name" value="MpsC"/>
    <property type="match status" value="2"/>
</dbReference>
<dbReference type="EMBL" id="LNQN01000005">
    <property type="protein sequence ID" value="KSU81976.1"/>
    <property type="molecule type" value="Genomic_DNA"/>
</dbReference>
<dbReference type="AlphaFoldDB" id="A0A0V8J534"/>
<evidence type="ECO:0000313" key="3">
    <source>
        <dbReference type="Proteomes" id="UP000054099"/>
    </source>
</evidence>
<dbReference type="OrthoDB" id="2677857at2"/>
<reference evidence="2 3" key="1">
    <citation type="journal article" date="2014" name="Antonie Van Leeuwenhoek">
        <title>Fictibacillus enclensis sp. nov., isolated from marine sediment.</title>
        <authorList>
            <person name="Dastager S.G."/>
            <person name="Mawlankar R."/>
            <person name="Srinivasan K."/>
            <person name="Tang S.K."/>
            <person name="Lee J.C."/>
            <person name="Ramana V.V."/>
            <person name="Shouche Y.S."/>
        </authorList>
    </citation>
    <scope>NUCLEOTIDE SEQUENCE [LARGE SCALE GENOMIC DNA]</scope>
    <source>
        <strain evidence="2 3">NIO-1003</strain>
    </source>
</reference>
<proteinExistence type="predicted"/>
<feature type="domain" description="Na+-translocating membrane potential-generating system MpsC" evidence="1">
    <location>
        <begin position="4"/>
        <end position="108"/>
    </location>
</feature>
<sequence>MEQANVEKELSSYIGRILRNHFGRGPGTVFVTVADPFITVYFTNFLSPTERSLLHSEQAELVEKIRDRLMDSLSAEIVGYLESKVEIDILDFYYDWNLTTKTGMFVAVSKVFDPAVSAHSFDNQTAFHKEIERISLAAEKVPGLVNSYLVNPRTLVVIRDNILVNIEKEIIAHGGHEMLRIAKRSLEKRLFGTRLPQLEKLLNAKVLDILIDWNFGRDSSSALFILEPIA</sequence>
<gene>
    <name evidence="2" type="ORF">AS030_16995</name>
</gene>
<name>A0A0V8J534_9BACL</name>